<sequence length="136" mass="14419">MLGQVGEQPRKWGAGGRGNGRILQEGGGQPMLSTPGFTVADRRGLLRVAVLVFRHATGAADAVRHAGIGKRLGLVTAFAALDRVRARLHRLFDVAARVRVTILGTRFRICACMRIGHRHTSGWMGAGSVEGPLGSG</sequence>
<gene>
    <name evidence="2" type="ORF">SPHINGO391_400019</name>
</gene>
<evidence type="ECO:0000313" key="2">
    <source>
        <dbReference type="EMBL" id="VVT10660.1"/>
    </source>
</evidence>
<organism evidence="2 3">
    <name type="scientific">Sphingomonas aurantiaca</name>
    <dbReference type="NCBI Taxonomy" id="185949"/>
    <lineage>
        <taxon>Bacteria</taxon>
        <taxon>Pseudomonadati</taxon>
        <taxon>Pseudomonadota</taxon>
        <taxon>Alphaproteobacteria</taxon>
        <taxon>Sphingomonadales</taxon>
        <taxon>Sphingomonadaceae</taxon>
        <taxon>Sphingomonas</taxon>
    </lineage>
</organism>
<dbReference type="EMBL" id="CABVLI010000035">
    <property type="protein sequence ID" value="VVT10660.1"/>
    <property type="molecule type" value="Genomic_DNA"/>
</dbReference>
<protein>
    <submittedName>
        <fullName evidence="2">Uncharacterized protein</fullName>
    </submittedName>
</protein>
<name>A0A5E7YZT9_9SPHN</name>
<accession>A0A5E7YZT9</accession>
<dbReference type="Proteomes" id="UP000326857">
    <property type="component" value="Unassembled WGS sequence"/>
</dbReference>
<reference evidence="2 3" key="1">
    <citation type="submission" date="2019-09" db="EMBL/GenBank/DDBJ databases">
        <authorList>
            <person name="Dittami M. S."/>
        </authorList>
    </citation>
    <scope>NUCLEOTIDE SEQUENCE [LARGE SCALE GENOMIC DNA]</scope>
    <source>
        <strain evidence="2">SPHINGO391</strain>
    </source>
</reference>
<evidence type="ECO:0000313" key="3">
    <source>
        <dbReference type="Proteomes" id="UP000326857"/>
    </source>
</evidence>
<dbReference type="AlphaFoldDB" id="A0A5E7YZT9"/>
<feature type="region of interest" description="Disordered" evidence="1">
    <location>
        <begin position="1"/>
        <end position="20"/>
    </location>
</feature>
<evidence type="ECO:0000256" key="1">
    <source>
        <dbReference type="SAM" id="MobiDB-lite"/>
    </source>
</evidence>
<proteinExistence type="predicted"/>